<reference evidence="2" key="1">
    <citation type="journal article" date="2020" name="Fungal Divers.">
        <title>Resolving the Mortierellaceae phylogeny through synthesis of multi-gene phylogenetics and phylogenomics.</title>
        <authorList>
            <person name="Vandepol N."/>
            <person name="Liber J."/>
            <person name="Desiro A."/>
            <person name="Na H."/>
            <person name="Kennedy M."/>
            <person name="Barry K."/>
            <person name="Grigoriev I.V."/>
            <person name="Miller A.N."/>
            <person name="O'Donnell K."/>
            <person name="Stajich J.E."/>
            <person name="Bonito G."/>
        </authorList>
    </citation>
    <scope>NUCLEOTIDE SEQUENCE</scope>
    <source>
        <strain evidence="2">NRRL 6426</strain>
    </source>
</reference>
<gene>
    <name evidence="2" type="ORF">BG015_006300</name>
</gene>
<organism evidence="2 3">
    <name type="scientific">Linnemannia schmuckeri</name>
    <dbReference type="NCBI Taxonomy" id="64567"/>
    <lineage>
        <taxon>Eukaryota</taxon>
        <taxon>Fungi</taxon>
        <taxon>Fungi incertae sedis</taxon>
        <taxon>Mucoromycota</taxon>
        <taxon>Mortierellomycotina</taxon>
        <taxon>Mortierellomycetes</taxon>
        <taxon>Mortierellales</taxon>
        <taxon>Mortierellaceae</taxon>
        <taxon>Linnemannia</taxon>
    </lineage>
</organism>
<evidence type="ECO:0000313" key="3">
    <source>
        <dbReference type="Proteomes" id="UP000748756"/>
    </source>
</evidence>
<sequence length="73" mass="8290">MTYRLAPSSTKKTTKRKAAAAEDMVDNKPNKSSPPFYDDDEDGYEHIYNQIPENDLLLFLASCCPKCFKDPSK</sequence>
<feature type="region of interest" description="Disordered" evidence="1">
    <location>
        <begin position="1"/>
        <end position="37"/>
    </location>
</feature>
<keyword evidence="3" id="KW-1185">Reference proteome</keyword>
<protein>
    <submittedName>
        <fullName evidence="2">Uncharacterized protein</fullName>
    </submittedName>
</protein>
<dbReference type="AlphaFoldDB" id="A0A9P5R0I2"/>
<comment type="caution">
    <text evidence="2">The sequence shown here is derived from an EMBL/GenBank/DDBJ whole genome shotgun (WGS) entry which is preliminary data.</text>
</comment>
<proteinExistence type="predicted"/>
<accession>A0A9P5R0I2</accession>
<dbReference type="EMBL" id="JAAAUQ010002993">
    <property type="protein sequence ID" value="KAF9119537.1"/>
    <property type="molecule type" value="Genomic_DNA"/>
</dbReference>
<feature type="non-terminal residue" evidence="2">
    <location>
        <position position="73"/>
    </location>
</feature>
<evidence type="ECO:0000313" key="2">
    <source>
        <dbReference type="EMBL" id="KAF9119537.1"/>
    </source>
</evidence>
<dbReference type="Proteomes" id="UP000748756">
    <property type="component" value="Unassembled WGS sequence"/>
</dbReference>
<name>A0A9P5R0I2_9FUNG</name>
<evidence type="ECO:0000256" key="1">
    <source>
        <dbReference type="SAM" id="MobiDB-lite"/>
    </source>
</evidence>